<dbReference type="EMBL" id="HBUF01040268">
    <property type="protein sequence ID" value="CAG6617906.1"/>
    <property type="molecule type" value="Transcribed_RNA"/>
</dbReference>
<proteinExistence type="predicted"/>
<keyword evidence="1" id="KW-0812">Transmembrane</keyword>
<sequence>MNKLCGASLPSPMTSLSNLVTLILSLSKSSLQANPVASFVVNYVRVNATTMTEGTKVLLYVVNTAALIIPGNLYHLVISCTSSLFRIKTGTSGLGFSFSGIRLQLPAEVS</sequence>
<keyword evidence="1" id="KW-0472">Membrane</keyword>
<protein>
    <submittedName>
        <fullName evidence="2">Uncharacterized protein</fullName>
    </submittedName>
</protein>
<reference evidence="2" key="1">
    <citation type="submission" date="2021-05" db="EMBL/GenBank/DDBJ databases">
        <authorList>
            <person name="Alioto T."/>
            <person name="Alioto T."/>
            <person name="Gomez Garrido J."/>
        </authorList>
    </citation>
    <scope>NUCLEOTIDE SEQUENCE</scope>
</reference>
<evidence type="ECO:0000313" key="2">
    <source>
        <dbReference type="EMBL" id="CAG6617906.1"/>
    </source>
</evidence>
<evidence type="ECO:0000256" key="1">
    <source>
        <dbReference type="SAM" id="Phobius"/>
    </source>
</evidence>
<organism evidence="2">
    <name type="scientific">Cacopsylla melanoneura</name>
    <dbReference type="NCBI Taxonomy" id="428564"/>
    <lineage>
        <taxon>Eukaryota</taxon>
        <taxon>Metazoa</taxon>
        <taxon>Ecdysozoa</taxon>
        <taxon>Arthropoda</taxon>
        <taxon>Hexapoda</taxon>
        <taxon>Insecta</taxon>
        <taxon>Pterygota</taxon>
        <taxon>Neoptera</taxon>
        <taxon>Paraneoptera</taxon>
        <taxon>Hemiptera</taxon>
        <taxon>Sternorrhyncha</taxon>
        <taxon>Psylloidea</taxon>
        <taxon>Psyllidae</taxon>
        <taxon>Psyllinae</taxon>
        <taxon>Cacopsylla</taxon>
    </lineage>
</organism>
<dbReference type="AlphaFoldDB" id="A0A8D8LZK5"/>
<accession>A0A8D8LZK5</accession>
<keyword evidence="1" id="KW-1133">Transmembrane helix</keyword>
<feature type="transmembrane region" description="Helical" evidence="1">
    <location>
        <begin position="57"/>
        <end position="78"/>
    </location>
</feature>
<name>A0A8D8LZK5_9HEMI</name>